<dbReference type="EMBL" id="AP019376">
    <property type="protein sequence ID" value="BBH90015.1"/>
    <property type="molecule type" value="Genomic_DNA"/>
</dbReference>
<evidence type="ECO:0000256" key="7">
    <source>
        <dbReference type="SAM" id="Coils"/>
    </source>
</evidence>
<evidence type="ECO:0000256" key="1">
    <source>
        <dbReference type="ARBA" id="ARBA00004752"/>
    </source>
</evidence>
<evidence type="ECO:0000256" key="5">
    <source>
        <dbReference type="ARBA" id="ARBA00023316"/>
    </source>
</evidence>
<dbReference type="GO" id="GO:0071972">
    <property type="term" value="F:peptidoglycan L,D-transpeptidase activity"/>
    <property type="evidence" value="ECO:0007669"/>
    <property type="project" value="TreeGrafter"/>
</dbReference>
<dbReference type="PROSITE" id="PS52029">
    <property type="entry name" value="LD_TPASE"/>
    <property type="match status" value="1"/>
</dbReference>
<comment type="pathway">
    <text evidence="1 6">Cell wall biogenesis; peptidoglycan biosynthesis.</text>
</comment>
<keyword evidence="8" id="KW-0812">Transmembrane</keyword>
<keyword evidence="2" id="KW-0808">Transferase</keyword>
<dbReference type="PANTHER" id="PTHR30582:SF2">
    <property type="entry name" value="L,D-TRANSPEPTIDASE YCIB-RELATED"/>
    <property type="match status" value="1"/>
</dbReference>
<evidence type="ECO:0000313" key="10">
    <source>
        <dbReference type="EMBL" id="BBH90015.1"/>
    </source>
</evidence>
<dbReference type="PANTHER" id="PTHR30582">
    <property type="entry name" value="L,D-TRANSPEPTIDASE"/>
    <property type="match status" value="1"/>
</dbReference>
<evidence type="ECO:0000256" key="8">
    <source>
        <dbReference type="SAM" id="Phobius"/>
    </source>
</evidence>
<accession>A0A455SVC8</accession>
<feature type="coiled-coil region" evidence="7">
    <location>
        <begin position="100"/>
        <end position="146"/>
    </location>
</feature>
<dbReference type="InterPro" id="IPR050979">
    <property type="entry name" value="LD-transpeptidase"/>
</dbReference>
<name>A0A455SVC8_9CHLR</name>
<dbReference type="Gene3D" id="2.40.440.10">
    <property type="entry name" value="L,D-transpeptidase catalytic domain-like"/>
    <property type="match status" value="1"/>
</dbReference>
<evidence type="ECO:0000256" key="4">
    <source>
        <dbReference type="ARBA" id="ARBA00022984"/>
    </source>
</evidence>
<sequence>MISKTNTRYINVLRERFLQIIALLLLLGILGIALLNGCGSPSALQNQAEASYLKLETAITTARSAGVSEQQLAPVLLRKQLIIEQAPMTLFQTQVYHEYYHRSIEEYAQLQTEVQRILQQATIQAQRQALQDLQALQRSLEGAQQRGFPVNGLQEKLKRAQQQSLHAQLPREFAAISAEAQRTNKVLTLLPENRRLFEEVQGALSIMQKAHLNTEAIQKQYKSGQQLFTRQDSPESILQVHRLLTTTLKQAKEQALQALPSLTTSSLQALETDINAFQHYGGDPEQYTRWLRDDWKAVPAISTYEEYSSFAQKVQAHQQIVHQALLRQEGDYRLQQLSQDITTWASMHPWYNGYDGGLYDLNAGYMEQGVFSDLRHALADAQTDAELARALQDIKNAQFNHQLLKENYRDRTPFDQPHNTDKQALRYYGVEQKLVIVVSFTEQALRVYQQGRLLRAFYVATGRPELPSLPGFWPVLQRLSPTKFTSPYPPGSPYWYPDTPINYAIMYHQGGYFIHDTAWRGTYGPGSQFPHQDASGNQASAGTGSHGCINLPVEDMQWLYQHTNQDTAIIIY</sequence>
<dbReference type="CDD" id="cd16913">
    <property type="entry name" value="YkuD_like"/>
    <property type="match status" value="1"/>
</dbReference>
<dbReference type="GO" id="GO:0008360">
    <property type="term" value="P:regulation of cell shape"/>
    <property type="evidence" value="ECO:0007669"/>
    <property type="project" value="UniProtKB-UniRule"/>
</dbReference>
<keyword evidence="8" id="KW-1133">Transmembrane helix</keyword>
<keyword evidence="3 6" id="KW-0133">Cell shape</keyword>
<dbReference type="GO" id="GO:0016740">
    <property type="term" value="F:transferase activity"/>
    <property type="evidence" value="ECO:0007669"/>
    <property type="project" value="UniProtKB-KW"/>
</dbReference>
<proteinExistence type="predicted"/>
<dbReference type="GO" id="GO:0071555">
    <property type="term" value="P:cell wall organization"/>
    <property type="evidence" value="ECO:0007669"/>
    <property type="project" value="UniProtKB-UniRule"/>
</dbReference>
<feature type="active site" description="Proton donor/acceptor" evidence="6">
    <location>
        <position position="515"/>
    </location>
</feature>
<reference evidence="10" key="1">
    <citation type="submission" date="2018-12" db="EMBL/GenBank/DDBJ databases">
        <title>Novel natural products biosynthetic potential of the class Ktedonobacteria.</title>
        <authorList>
            <person name="Zheng Y."/>
            <person name="Saitou A."/>
            <person name="Wang C.M."/>
            <person name="Toyoda A."/>
            <person name="Minakuchi Y."/>
            <person name="Sekiguchi Y."/>
            <person name="Ueda K."/>
            <person name="Takano H."/>
            <person name="Sakai Y."/>
            <person name="Yokota A."/>
            <person name="Yabe S."/>
        </authorList>
    </citation>
    <scope>NUCLEOTIDE SEQUENCE</scope>
    <source>
        <strain evidence="10">COM3</strain>
    </source>
</reference>
<feature type="transmembrane region" description="Helical" evidence="8">
    <location>
        <begin position="20"/>
        <end position="37"/>
    </location>
</feature>
<keyword evidence="4 6" id="KW-0573">Peptidoglycan synthesis</keyword>
<dbReference type="UniPathway" id="UPA00219"/>
<feature type="domain" description="L,D-TPase catalytic" evidence="9">
    <location>
        <begin position="434"/>
        <end position="572"/>
    </location>
</feature>
<dbReference type="GO" id="GO:0018104">
    <property type="term" value="P:peptidoglycan-protein cross-linking"/>
    <property type="evidence" value="ECO:0007669"/>
    <property type="project" value="TreeGrafter"/>
</dbReference>
<keyword evidence="7" id="KW-0175">Coiled coil</keyword>
<keyword evidence="8" id="KW-0472">Membrane</keyword>
<dbReference type="Pfam" id="PF03734">
    <property type="entry name" value="YkuD"/>
    <property type="match status" value="1"/>
</dbReference>
<dbReference type="AlphaFoldDB" id="A0A455SVC8"/>
<dbReference type="InterPro" id="IPR005490">
    <property type="entry name" value="LD_TPept_cat_dom"/>
</dbReference>
<feature type="active site" description="Nucleophile" evidence="6">
    <location>
        <position position="548"/>
    </location>
</feature>
<dbReference type="SUPFAM" id="SSF141523">
    <property type="entry name" value="L,D-transpeptidase catalytic domain-like"/>
    <property type="match status" value="1"/>
</dbReference>
<organism evidence="10">
    <name type="scientific">Thermosporothrix sp. COM3</name>
    <dbReference type="NCBI Taxonomy" id="2490863"/>
    <lineage>
        <taxon>Bacteria</taxon>
        <taxon>Bacillati</taxon>
        <taxon>Chloroflexota</taxon>
        <taxon>Ktedonobacteria</taxon>
        <taxon>Ktedonobacterales</taxon>
        <taxon>Thermosporotrichaceae</taxon>
        <taxon>Thermosporothrix</taxon>
    </lineage>
</organism>
<gene>
    <name evidence="10" type="ORF">KTC_47660</name>
</gene>
<evidence type="ECO:0000256" key="6">
    <source>
        <dbReference type="PROSITE-ProRule" id="PRU01373"/>
    </source>
</evidence>
<dbReference type="GO" id="GO:0005576">
    <property type="term" value="C:extracellular region"/>
    <property type="evidence" value="ECO:0007669"/>
    <property type="project" value="TreeGrafter"/>
</dbReference>
<protein>
    <recommendedName>
        <fullName evidence="9">L,D-TPase catalytic domain-containing protein</fullName>
    </recommendedName>
</protein>
<evidence type="ECO:0000256" key="2">
    <source>
        <dbReference type="ARBA" id="ARBA00022679"/>
    </source>
</evidence>
<dbReference type="InterPro" id="IPR038063">
    <property type="entry name" value="Transpep_catalytic_dom"/>
</dbReference>
<evidence type="ECO:0000259" key="9">
    <source>
        <dbReference type="PROSITE" id="PS52029"/>
    </source>
</evidence>
<evidence type="ECO:0000256" key="3">
    <source>
        <dbReference type="ARBA" id="ARBA00022960"/>
    </source>
</evidence>
<keyword evidence="5 6" id="KW-0961">Cell wall biogenesis/degradation</keyword>